<comment type="caution">
    <text evidence="2">The sequence shown here is derived from an EMBL/GenBank/DDBJ whole genome shotgun (WGS) entry which is preliminary data.</text>
</comment>
<dbReference type="Proteomes" id="UP001187192">
    <property type="component" value="Unassembled WGS sequence"/>
</dbReference>
<sequence>MFRHVDKLPASEPLGLASVTSPATGGVSRSRSTKDGVDYVFLLRLVRPILPGGWRRSAARPG</sequence>
<reference evidence="2" key="1">
    <citation type="submission" date="2023-07" db="EMBL/GenBank/DDBJ databases">
        <title>draft genome sequence of fig (Ficus carica).</title>
        <authorList>
            <person name="Takahashi T."/>
            <person name="Nishimura K."/>
        </authorList>
    </citation>
    <scope>NUCLEOTIDE SEQUENCE</scope>
</reference>
<proteinExistence type="predicted"/>
<keyword evidence="3" id="KW-1185">Reference proteome</keyword>
<dbReference type="AlphaFoldDB" id="A0AA88D9P5"/>
<name>A0AA88D9P5_FICCA</name>
<organism evidence="2 3">
    <name type="scientific">Ficus carica</name>
    <name type="common">Common fig</name>
    <dbReference type="NCBI Taxonomy" id="3494"/>
    <lineage>
        <taxon>Eukaryota</taxon>
        <taxon>Viridiplantae</taxon>
        <taxon>Streptophyta</taxon>
        <taxon>Embryophyta</taxon>
        <taxon>Tracheophyta</taxon>
        <taxon>Spermatophyta</taxon>
        <taxon>Magnoliopsida</taxon>
        <taxon>eudicotyledons</taxon>
        <taxon>Gunneridae</taxon>
        <taxon>Pentapetalae</taxon>
        <taxon>rosids</taxon>
        <taxon>fabids</taxon>
        <taxon>Rosales</taxon>
        <taxon>Moraceae</taxon>
        <taxon>Ficeae</taxon>
        <taxon>Ficus</taxon>
    </lineage>
</organism>
<feature type="compositionally biased region" description="Polar residues" evidence="1">
    <location>
        <begin position="18"/>
        <end position="30"/>
    </location>
</feature>
<feature type="region of interest" description="Disordered" evidence="1">
    <location>
        <begin position="1"/>
        <end position="32"/>
    </location>
</feature>
<accession>A0AA88D9P5</accession>
<gene>
    <name evidence="2" type="ORF">TIFTF001_020308</name>
</gene>
<evidence type="ECO:0000256" key="1">
    <source>
        <dbReference type="SAM" id="MobiDB-lite"/>
    </source>
</evidence>
<evidence type="ECO:0000313" key="3">
    <source>
        <dbReference type="Proteomes" id="UP001187192"/>
    </source>
</evidence>
<protein>
    <submittedName>
        <fullName evidence="2">Uncharacterized protein</fullName>
    </submittedName>
</protein>
<dbReference type="EMBL" id="BTGU01000036">
    <property type="protein sequence ID" value="GMN51143.1"/>
    <property type="molecule type" value="Genomic_DNA"/>
</dbReference>
<evidence type="ECO:0000313" key="2">
    <source>
        <dbReference type="EMBL" id="GMN51143.1"/>
    </source>
</evidence>